<feature type="DNA-binding region" description="H-T-H motif" evidence="2">
    <location>
        <begin position="40"/>
        <end position="59"/>
    </location>
</feature>
<gene>
    <name evidence="4" type="ORF">SAMN05444320_1222</name>
</gene>
<organism evidence="4 5">
    <name type="scientific">Streptoalloteichus hindustanus</name>
    <dbReference type="NCBI Taxonomy" id="2017"/>
    <lineage>
        <taxon>Bacteria</taxon>
        <taxon>Bacillati</taxon>
        <taxon>Actinomycetota</taxon>
        <taxon>Actinomycetes</taxon>
        <taxon>Pseudonocardiales</taxon>
        <taxon>Pseudonocardiaceae</taxon>
        <taxon>Streptoalloteichus</taxon>
    </lineage>
</organism>
<dbReference type="InterPro" id="IPR001647">
    <property type="entry name" value="HTH_TetR"/>
</dbReference>
<keyword evidence="5" id="KW-1185">Reference proteome</keyword>
<dbReference type="AlphaFoldDB" id="A0A1M5Q6M5"/>
<dbReference type="EMBL" id="FQVN01000022">
    <property type="protein sequence ID" value="SHH09409.1"/>
    <property type="molecule type" value="Genomic_DNA"/>
</dbReference>
<dbReference type="Proteomes" id="UP000184501">
    <property type="component" value="Unassembled WGS sequence"/>
</dbReference>
<evidence type="ECO:0000256" key="2">
    <source>
        <dbReference type="PROSITE-ProRule" id="PRU00335"/>
    </source>
</evidence>
<evidence type="ECO:0000313" key="5">
    <source>
        <dbReference type="Proteomes" id="UP000184501"/>
    </source>
</evidence>
<evidence type="ECO:0000256" key="1">
    <source>
        <dbReference type="ARBA" id="ARBA00023125"/>
    </source>
</evidence>
<proteinExistence type="predicted"/>
<evidence type="ECO:0000313" key="4">
    <source>
        <dbReference type="EMBL" id="SHH09409.1"/>
    </source>
</evidence>
<protein>
    <submittedName>
        <fullName evidence="4">Transcriptional regulator, TetR family</fullName>
    </submittedName>
</protein>
<reference evidence="4 5" key="1">
    <citation type="submission" date="2016-11" db="EMBL/GenBank/DDBJ databases">
        <authorList>
            <person name="Jaros S."/>
            <person name="Januszkiewicz K."/>
            <person name="Wedrychowicz H."/>
        </authorList>
    </citation>
    <scope>NUCLEOTIDE SEQUENCE [LARGE SCALE GENOMIC DNA]</scope>
    <source>
        <strain evidence="4 5">DSM 44523</strain>
    </source>
</reference>
<accession>A0A1M5Q6M5</accession>
<name>A0A1M5Q6M5_STRHI</name>
<dbReference type="Pfam" id="PF00440">
    <property type="entry name" value="TetR_N"/>
    <property type="match status" value="1"/>
</dbReference>
<dbReference type="SUPFAM" id="SSF46689">
    <property type="entry name" value="Homeodomain-like"/>
    <property type="match status" value="1"/>
</dbReference>
<dbReference type="SUPFAM" id="SSF48498">
    <property type="entry name" value="Tetracyclin repressor-like, C-terminal domain"/>
    <property type="match status" value="1"/>
</dbReference>
<dbReference type="GO" id="GO:0003677">
    <property type="term" value="F:DNA binding"/>
    <property type="evidence" value="ECO:0007669"/>
    <property type="project" value="UniProtKB-UniRule"/>
</dbReference>
<sequence>MARAEVGARGRGTGRRQMSARRVVDAAERLTADRGLQGWTIRQLAAELDVWPTVIYHHVGDREAVMDAVTERVVGRIPCPDVDTPWRDWFRTVLVEGRRVARCFPGVANRLVRRGPVVASALHFIDRGVEVLRRAGFGADAPAVFSLLLNGGFFLVAWEDENHRDPASYFRVMEVLCSFRGDLARPGLAAMGEYARHALPEELAAFHGPYHDLFVELLLDGAAARLAGRDRG</sequence>
<keyword evidence="1 2" id="KW-0238">DNA-binding</keyword>
<feature type="domain" description="HTH tetR-type" evidence="3">
    <location>
        <begin position="17"/>
        <end position="77"/>
    </location>
</feature>
<dbReference type="PROSITE" id="PS50977">
    <property type="entry name" value="HTH_TETR_2"/>
    <property type="match status" value="1"/>
</dbReference>
<evidence type="ECO:0000259" key="3">
    <source>
        <dbReference type="PROSITE" id="PS50977"/>
    </source>
</evidence>
<dbReference type="InterPro" id="IPR009057">
    <property type="entry name" value="Homeodomain-like_sf"/>
</dbReference>
<dbReference type="RefSeq" id="WP_200797752.1">
    <property type="nucleotide sequence ID" value="NZ_FQVN01000022.1"/>
</dbReference>
<dbReference type="STRING" id="2017.SAMN05444320_1222"/>
<dbReference type="InterPro" id="IPR036271">
    <property type="entry name" value="Tet_transcr_reg_TetR-rel_C_sf"/>
</dbReference>
<dbReference type="Gene3D" id="1.10.357.10">
    <property type="entry name" value="Tetracycline Repressor, domain 2"/>
    <property type="match status" value="1"/>
</dbReference>